<evidence type="ECO:0000256" key="9">
    <source>
        <dbReference type="ARBA" id="ARBA00023125"/>
    </source>
</evidence>
<dbReference type="PANTHER" id="PTHR32182:SF0">
    <property type="entry name" value="DNA REPLICATION AND REPAIR PROTEIN RECF"/>
    <property type="match status" value="1"/>
</dbReference>
<evidence type="ECO:0000256" key="8">
    <source>
        <dbReference type="ARBA" id="ARBA00022840"/>
    </source>
</evidence>
<evidence type="ECO:0000256" key="4">
    <source>
        <dbReference type="ARBA" id="ARBA00022490"/>
    </source>
</evidence>
<keyword evidence="6 12" id="KW-0547">Nucleotide-binding</keyword>
<comment type="similarity">
    <text evidence="2 12 13">Belongs to the RecF family.</text>
</comment>
<keyword evidence="12 13" id="KW-0742">SOS response</keyword>
<evidence type="ECO:0000313" key="15">
    <source>
        <dbReference type="EMBL" id="GJM54349.1"/>
    </source>
</evidence>
<feature type="binding site" evidence="12">
    <location>
        <begin position="32"/>
        <end position="39"/>
    </location>
    <ligand>
        <name>ATP</name>
        <dbReference type="ChEBI" id="CHEBI:30616"/>
    </ligand>
</feature>
<dbReference type="InterPro" id="IPR027417">
    <property type="entry name" value="P-loop_NTPase"/>
</dbReference>
<evidence type="ECO:0000256" key="2">
    <source>
        <dbReference type="ARBA" id="ARBA00008016"/>
    </source>
</evidence>
<evidence type="ECO:0000256" key="12">
    <source>
        <dbReference type="HAMAP-Rule" id="MF_00365"/>
    </source>
</evidence>
<dbReference type="RefSeq" id="WP_135977874.1">
    <property type="nucleotide sequence ID" value="NZ_BQKC01000001.1"/>
</dbReference>
<protein>
    <recommendedName>
        <fullName evidence="3 12">DNA replication and repair protein RecF</fullName>
    </recommendedName>
</protein>
<dbReference type="Pfam" id="PF02463">
    <property type="entry name" value="SMC_N"/>
    <property type="match status" value="1"/>
</dbReference>
<keyword evidence="7 12" id="KW-0227">DNA damage</keyword>
<dbReference type="HAMAP" id="MF_00365">
    <property type="entry name" value="RecF"/>
    <property type="match status" value="1"/>
</dbReference>
<dbReference type="InterPro" id="IPR001238">
    <property type="entry name" value="DNA-binding_RecF"/>
</dbReference>
<dbReference type="GO" id="GO:0003697">
    <property type="term" value="F:single-stranded DNA binding"/>
    <property type="evidence" value="ECO:0007669"/>
    <property type="project" value="UniProtKB-UniRule"/>
</dbReference>
<keyword evidence="9 12" id="KW-0238">DNA-binding</keyword>
<comment type="subcellular location">
    <subcellularLocation>
        <location evidence="1 12 13">Cytoplasm</location>
    </subcellularLocation>
</comment>
<dbReference type="GO" id="GO:0006260">
    <property type="term" value="P:DNA replication"/>
    <property type="evidence" value="ECO:0007669"/>
    <property type="project" value="UniProtKB-UniRule"/>
</dbReference>
<keyword evidence="4 12" id="KW-0963">Cytoplasm</keyword>
<comment type="function">
    <text evidence="11 12 13">The RecF protein is involved in DNA metabolism; it is required for DNA replication and normal SOS inducibility. RecF binds preferentially to single-stranded, linear DNA. It also seems to bind ATP.</text>
</comment>
<evidence type="ECO:0000256" key="7">
    <source>
        <dbReference type="ARBA" id="ARBA00022763"/>
    </source>
</evidence>
<evidence type="ECO:0000256" key="10">
    <source>
        <dbReference type="ARBA" id="ARBA00023204"/>
    </source>
</evidence>
<name>A0AAV5AWP5_9ACTN</name>
<dbReference type="SUPFAM" id="SSF52540">
    <property type="entry name" value="P-loop containing nucleoside triphosphate hydrolases"/>
    <property type="match status" value="1"/>
</dbReference>
<evidence type="ECO:0000256" key="5">
    <source>
        <dbReference type="ARBA" id="ARBA00022705"/>
    </source>
</evidence>
<dbReference type="AlphaFoldDB" id="A0AAV5AWP5"/>
<dbReference type="Gene3D" id="1.20.1050.90">
    <property type="entry name" value="RecF/RecN/SMC, N-terminal domain"/>
    <property type="match status" value="1"/>
</dbReference>
<evidence type="ECO:0000256" key="11">
    <source>
        <dbReference type="ARBA" id="ARBA00025401"/>
    </source>
</evidence>
<dbReference type="GO" id="GO:0005737">
    <property type="term" value="C:cytoplasm"/>
    <property type="evidence" value="ECO:0007669"/>
    <property type="project" value="UniProtKB-SubCell"/>
</dbReference>
<dbReference type="GO" id="GO:0006302">
    <property type="term" value="P:double-strand break repair"/>
    <property type="evidence" value="ECO:0007669"/>
    <property type="project" value="TreeGrafter"/>
</dbReference>
<keyword evidence="10 12" id="KW-0234">DNA repair</keyword>
<proteinExistence type="inferred from homology"/>
<gene>
    <name evidence="12 15" type="primary">recF</name>
    <name evidence="15" type="ORF">ATOP_00040</name>
</gene>
<dbReference type="GO" id="GO:0000731">
    <property type="term" value="P:DNA synthesis involved in DNA repair"/>
    <property type="evidence" value="ECO:0007669"/>
    <property type="project" value="TreeGrafter"/>
</dbReference>
<dbReference type="Proteomes" id="UP001055025">
    <property type="component" value="Unassembled WGS sequence"/>
</dbReference>
<dbReference type="NCBIfam" id="TIGR00611">
    <property type="entry name" value="recf"/>
    <property type="match status" value="1"/>
</dbReference>
<dbReference type="PROSITE" id="PS00618">
    <property type="entry name" value="RECF_2"/>
    <property type="match status" value="1"/>
</dbReference>
<dbReference type="GO" id="GO:0005524">
    <property type="term" value="F:ATP binding"/>
    <property type="evidence" value="ECO:0007669"/>
    <property type="project" value="UniProtKB-UniRule"/>
</dbReference>
<evidence type="ECO:0000313" key="16">
    <source>
        <dbReference type="Proteomes" id="UP001055025"/>
    </source>
</evidence>
<dbReference type="InterPro" id="IPR018078">
    <property type="entry name" value="DNA-binding_RecF_CS"/>
</dbReference>
<sequence length="364" mass="38853">MGLALVRATLSDWRCAHELEVGFSPAMTVLVGPNASGKTNTVEVLQLLTAGTSFRRPSPADLVRQGCEAGRAELRLEGDGRVVDVACIATVSSRRFTRNGKAVRPSAVPGTLLSVLFTPDDLDLVKGPAKGRRGEVDGFGSQANAGFSRVCRAYARSVEQRNRLLKDPACDLSVLDAWDASVALGGATLLYHRMGLVRRLAPLVQEVYGDIAGGERLEVAYRCTVPGVEEGMGRDAMAAAMAAALAAGRADDLRRGATGVGPHRDDVDFSLEGRPLRTFGSQGQQRTAVLAWKLAQVRFAEERLGERPVLLLDDVMSELDGTRRSAVSSYVDTGIQTVVTTTHLGYFDSETLAGAEVVPYGEHA</sequence>
<evidence type="ECO:0000256" key="3">
    <source>
        <dbReference type="ARBA" id="ARBA00020170"/>
    </source>
</evidence>
<evidence type="ECO:0000256" key="6">
    <source>
        <dbReference type="ARBA" id="ARBA00022741"/>
    </source>
</evidence>
<keyword evidence="8 12" id="KW-0067">ATP-binding</keyword>
<dbReference type="InterPro" id="IPR003395">
    <property type="entry name" value="RecF/RecN/SMC_N"/>
</dbReference>
<keyword evidence="16" id="KW-1185">Reference proteome</keyword>
<dbReference type="GO" id="GO:0009432">
    <property type="term" value="P:SOS response"/>
    <property type="evidence" value="ECO:0007669"/>
    <property type="project" value="UniProtKB-UniRule"/>
</dbReference>
<dbReference type="EMBL" id="BQKC01000001">
    <property type="protein sequence ID" value="GJM54349.1"/>
    <property type="molecule type" value="Genomic_DNA"/>
</dbReference>
<evidence type="ECO:0000259" key="14">
    <source>
        <dbReference type="Pfam" id="PF02463"/>
    </source>
</evidence>
<dbReference type="InterPro" id="IPR042174">
    <property type="entry name" value="RecF_2"/>
</dbReference>
<accession>A0AAV5AWP5</accession>
<evidence type="ECO:0000256" key="13">
    <source>
        <dbReference type="RuleBase" id="RU000578"/>
    </source>
</evidence>
<comment type="caution">
    <text evidence="15">The sequence shown here is derived from an EMBL/GenBank/DDBJ whole genome shotgun (WGS) entry which is preliminary data.</text>
</comment>
<organism evidence="15 16">
    <name type="scientific">Granulimonas faecalis</name>
    <dbReference type="NCBI Taxonomy" id="2894155"/>
    <lineage>
        <taxon>Bacteria</taxon>
        <taxon>Bacillati</taxon>
        <taxon>Actinomycetota</taxon>
        <taxon>Coriobacteriia</taxon>
        <taxon>Coriobacteriales</taxon>
        <taxon>Kribbibacteriaceae</taxon>
        <taxon>Granulimonas</taxon>
    </lineage>
</organism>
<reference evidence="15" key="1">
    <citation type="journal article" date="2022" name="Int. J. Syst. Evol. Microbiol.">
        <title>Granulimonas faecalis gen. nov., sp. nov., and Leptogranulimonas caecicola gen. nov., sp. nov., novel lactate-producing Atopobiaceae bacteria isolated from mouse intestines, and an emended description of the family Atopobiaceae.</title>
        <authorList>
            <person name="Morinaga K."/>
            <person name="Kusada H."/>
            <person name="Sakamoto S."/>
            <person name="Murakami T."/>
            <person name="Toyoda A."/>
            <person name="Mori H."/>
            <person name="Meng X.Y."/>
            <person name="Takashino M."/>
            <person name="Murotomi K."/>
            <person name="Tamaki H."/>
        </authorList>
    </citation>
    <scope>NUCLEOTIDE SEQUENCE</scope>
    <source>
        <strain evidence="15">OPF53</strain>
    </source>
</reference>
<dbReference type="Gene3D" id="3.40.50.300">
    <property type="entry name" value="P-loop containing nucleotide triphosphate hydrolases"/>
    <property type="match status" value="1"/>
</dbReference>
<keyword evidence="5 12" id="KW-0235">DNA replication</keyword>
<evidence type="ECO:0000256" key="1">
    <source>
        <dbReference type="ARBA" id="ARBA00004496"/>
    </source>
</evidence>
<dbReference type="PANTHER" id="PTHR32182">
    <property type="entry name" value="DNA REPLICATION AND REPAIR PROTEIN RECF"/>
    <property type="match status" value="1"/>
</dbReference>
<feature type="domain" description="RecF/RecN/SMC N-terminal" evidence="14">
    <location>
        <begin position="17"/>
        <end position="343"/>
    </location>
</feature>